<dbReference type="EMBL" id="BKCJ010561199">
    <property type="protein sequence ID" value="GFB14180.1"/>
    <property type="molecule type" value="Genomic_DNA"/>
</dbReference>
<proteinExistence type="predicted"/>
<dbReference type="AlphaFoldDB" id="A0A699KWD6"/>
<feature type="compositionally biased region" description="Polar residues" evidence="1">
    <location>
        <begin position="72"/>
        <end position="82"/>
    </location>
</feature>
<gene>
    <name evidence="2" type="ORF">Tci_686151</name>
</gene>
<evidence type="ECO:0000256" key="1">
    <source>
        <dbReference type="SAM" id="MobiDB-lite"/>
    </source>
</evidence>
<feature type="region of interest" description="Disordered" evidence="1">
    <location>
        <begin position="60"/>
        <end position="82"/>
    </location>
</feature>
<name>A0A699KWD6_TANCI</name>
<reference evidence="2" key="1">
    <citation type="journal article" date="2019" name="Sci. Rep.">
        <title>Draft genome of Tanacetum cinerariifolium, the natural source of mosquito coil.</title>
        <authorList>
            <person name="Yamashiro T."/>
            <person name="Shiraishi A."/>
            <person name="Satake H."/>
            <person name="Nakayama K."/>
        </authorList>
    </citation>
    <scope>NUCLEOTIDE SEQUENCE</scope>
</reference>
<comment type="caution">
    <text evidence="2">The sequence shown here is derived from an EMBL/GenBank/DDBJ whole genome shotgun (WGS) entry which is preliminary data.</text>
</comment>
<accession>A0A699KWD6</accession>
<sequence>MNINDESDDLLKEIGKPTQSEGVGSTSSYAKIYGNDSPQLAKVKEVLYGVFDEYNLASKNKTKSTSGGGCSEMNSQVDEGNVGTSQSILKEFDLFDKNESLSLNEKQRKLDF</sequence>
<protein>
    <submittedName>
        <fullName evidence="2">Zinc finger BED domain-containing protein RICESLEEPER 2-like</fullName>
    </submittedName>
</protein>
<organism evidence="2">
    <name type="scientific">Tanacetum cinerariifolium</name>
    <name type="common">Dalmatian daisy</name>
    <name type="synonym">Chrysanthemum cinerariifolium</name>
    <dbReference type="NCBI Taxonomy" id="118510"/>
    <lineage>
        <taxon>Eukaryota</taxon>
        <taxon>Viridiplantae</taxon>
        <taxon>Streptophyta</taxon>
        <taxon>Embryophyta</taxon>
        <taxon>Tracheophyta</taxon>
        <taxon>Spermatophyta</taxon>
        <taxon>Magnoliopsida</taxon>
        <taxon>eudicotyledons</taxon>
        <taxon>Gunneridae</taxon>
        <taxon>Pentapetalae</taxon>
        <taxon>asterids</taxon>
        <taxon>campanulids</taxon>
        <taxon>Asterales</taxon>
        <taxon>Asteraceae</taxon>
        <taxon>Asteroideae</taxon>
        <taxon>Anthemideae</taxon>
        <taxon>Anthemidinae</taxon>
        <taxon>Tanacetum</taxon>
    </lineage>
</organism>
<evidence type="ECO:0000313" key="2">
    <source>
        <dbReference type="EMBL" id="GFB14180.1"/>
    </source>
</evidence>
<feature type="region of interest" description="Disordered" evidence="1">
    <location>
        <begin position="1"/>
        <end position="25"/>
    </location>
</feature>